<dbReference type="InterPro" id="IPR034660">
    <property type="entry name" value="DinB/YfiT-like"/>
</dbReference>
<reference evidence="1" key="1">
    <citation type="submission" date="2021-03" db="EMBL/GenBank/DDBJ databases">
        <authorList>
            <person name="So Y."/>
        </authorList>
    </citation>
    <scope>NUCLEOTIDE SEQUENCE</scope>
    <source>
        <strain evidence="1">SG15</strain>
    </source>
</reference>
<dbReference type="PANTHER" id="PTHR36922">
    <property type="entry name" value="BLL2446 PROTEIN"/>
    <property type="match status" value="1"/>
</dbReference>
<dbReference type="PANTHER" id="PTHR36922:SF1">
    <property type="entry name" value="DUF1993 DOMAIN-CONTAINING PROTEIN"/>
    <property type="match status" value="1"/>
</dbReference>
<keyword evidence="2" id="KW-1185">Reference proteome</keyword>
<proteinExistence type="predicted"/>
<evidence type="ECO:0000313" key="2">
    <source>
        <dbReference type="Proteomes" id="UP000677537"/>
    </source>
</evidence>
<dbReference type="Proteomes" id="UP000677537">
    <property type="component" value="Unassembled WGS sequence"/>
</dbReference>
<dbReference type="AlphaFoldDB" id="A0A940S5W7"/>
<gene>
    <name evidence="1" type="ORF">J5Y10_18975</name>
</gene>
<dbReference type="Gene3D" id="1.20.120.450">
    <property type="entry name" value="dinb family like domain"/>
    <property type="match status" value="1"/>
</dbReference>
<dbReference type="SUPFAM" id="SSF109854">
    <property type="entry name" value="DinB/YfiT-like putative metalloenzymes"/>
    <property type="match status" value="1"/>
</dbReference>
<dbReference type="InterPro" id="IPR018531">
    <property type="entry name" value="DUF1993"/>
</dbReference>
<name>A0A940S5W7_9PROT</name>
<organism evidence="1 2">
    <name type="scientific">Roseomonas indoligenes</name>
    <dbReference type="NCBI Taxonomy" id="2820811"/>
    <lineage>
        <taxon>Bacteria</taxon>
        <taxon>Pseudomonadati</taxon>
        <taxon>Pseudomonadota</taxon>
        <taxon>Alphaproteobacteria</taxon>
        <taxon>Acetobacterales</taxon>
        <taxon>Roseomonadaceae</taxon>
        <taxon>Roseomonas</taxon>
    </lineage>
</organism>
<evidence type="ECO:0000313" key="1">
    <source>
        <dbReference type="EMBL" id="MBP0494876.1"/>
    </source>
</evidence>
<protein>
    <submittedName>
        <fullName evidence="1">DUF1993 domain-containing protein</fullName>
    </submittedName>
</protein>
<dbReference type="Pfam" id="PF09351">
    <property type="entry name" value="DUF1993"/>
    <property type="match status" value="1"/>
</dbReference>
<accession>A0A940S5W7</accession>
<sequence>MPLSMYQASVPVLLRGLGVLSTLLEKGAAHAAASGIDPAELVQARLAPDMLTLAGQVQRASDTSKFAAARLSGLPAPSFPDEEASVDDLLQRVAATVEFLQSVPAEAFEGSEGRSITYGPQSRPTTLPGADYLLGFALPNFYFHVTTAYDILRHLGAPIGKRDYLGPLGTKG</sequence>
<comment type="caution">
    <text evidence="1">The sequence shown here is derived from an EMBL/GenBank/DDBJ whole genome shotgun (WGS) entry which is preliminary data.</text>
</comment>
<dbReference type="EMBL" id="JAGIZA010000012">
    <property type="protein sequence ID" value="MBP0494876.1"/>
    <property type="molecule type" value="Genomic_DNA"/>
</dbReference>